<name>A0AA48I715_9TREE</name>
<reference evidence="2" key="1">
    <citation type="journal article" date="2023" name="BMC Genomics">
        <title>Chromosome-level genome assemblies of Cutaneotrichosporon spp. (Trichosporonales, Basidiomycota) reveal imbalanced evolution between nucleotide sequences and chromosome synteny.</title>
        <authorList>
            <person name="Kobayashi Y."/>
            <person name="Kayamori A."/>
            <person name="Aoki K."/>
            <person name="Shiwa Y."/>
            <person name="Matsutani M."/>
            <person name="Fujita N."/>
            <person name="Sugita T."/>
            <person name="Iwasaki W."/>
            <person name="Tanaka N."/>
            <person name="Takashima M."/>
        </authorList>
    </citation>
    <scope>NUCLEOTIDE SEQUENCE</scope>
    <source>
        <strain evidence="2">HIS019</strain>
    </source>
</reference>
<dbReference type="EMBL" id="AP028214">
    <property type="protein sequence ID" value="BEI90899.1"/>
    <property type="molecule type" value="Genomic_DNA"/>
</dbReference>
<proteinExistence type="predicted"/>
<feature type="region of interest" description="Disordered" evidence="1">
    <location>
        <begin position="127"/>
        <end position="150"/>
    </location>
</feature>
<evidence type="ECO:0000256" key="1">
    <source>
        <dbReference type="SAM" id="MobiDB-lite"/>
    </source>
</evidence>
<organism evidence="2 3">
    <name type="scientific">Cutaneotrichosporon cavernicola</name>
    <dbReference type="NCBI Taxonomy" id="279322"/>
    <lineage>
        <taxon>Eukaryota</taxon>
        <taxon>Fungi</taxon>
        <taxon>Dikarya</taxon>
        <taxon>Basidiomycota</taxon>
        <taxon>Agaricomycotina</taxon>
        <taxon>Tremellomycetes</taxon>
        <taxon>Trichosporonales</taxon>
        <taxon>Trichosporonaceae</taxon>
        <taxon>Cutaneotrichosporon</taxon>
    </lineage>
</organism>
<feature type="region of interest" description="Disordered" evidence="1">
    <location>
        <begin position="1"/>
        <end position="35"/>
    </location>
</feature>
<dbReference type="AlphaFoldDB" id="A0AA48I715"/>
<sequence>MTSAATTAADSASAPISEAMATSSAPEPAPALESATNPDRAALNITAYPHIFDSILAFCPAHYDTIKALRSTCHAARNAIEANLARHITVKSTSTKEGKFLHIRSASGVPIPGVRARDYLALAQARESAIPPARPKRPGPSLEPSSPGDVTPEQALATIARVLAHTRVLDVGGFVGGDVVVQLAPWLKLDVVRLPTYRMAGANDNNTTLNANTVVLSPSCAGAYRSTYVLIVPPGTRRFVTHEFTDLAPDTWATVSCGCREGSPQPGYACQTLEEVVIAFVQRRPAKGTSDMEFGYTPDRITALRRTFPNARFVLVGAEGSRLGKTPPAQRPFGESSEYIKRLILESENAAKLGDFECFKLAEWRKVIGEKRWALEMGLGDTQVLNRTEGSWSE</sequence>
<dbReference type="RefSeq" id="XP_060456164.1">
    <property type="nucleotide sequence ID" value="XM_060599474.1"/>
</dbReference>
<keyword evidence="3" id="KW-1185">Reference proteome</keyword>
<protein>
    <submittedName>
        <fullName evidence="2">Uncharacterized protein</fullName>
    </submittedName>
</protein>
<dbReference type="Proteomes" id="UP001233271">
    <property type="component" value="Chromosome 3"/>
</dbReference>
<dbReference type="KEGG" id="ccac:CcaHIS019_0309690"/>
<dbReference type="GeneID" id="85494769"/>
<accession>A0AA48I715</accession>
<evidence type="ECO:0000313" key="2">
    <source>
        <dbReference type="EMBL" id="BEI90899.1"/>
    </source>
</evidence>
<gene>
    <name evidence="2" type="ORF">CcaverHIS019_0309690</name>
</gene>
<evidence type="ECO:0000313" key="3">
    <source>
        <dbReference type="Proteomes" id="UP001233271"/>
    </source>
</evidence>